<accession>A0ABS4G355</accession>
<dbReference type="InterPro" id="IPR037081">
    <property type="entry name" value="Hyp_TM1506"/>
</dbReference>
<evidence type="ECO:0008006" key="3">
    <source>
        <dbReference type="Google" id="ProtNLM"/>
    </source>
</evidence>
<evidence type="ECO:0000313" key="2">
    <source>
        <dbReference type="Proteomes" id="UP001519271"/>
    </source>
</evidence>
<organism evidence="1 2">
    <name type="scientific">Youngiibacter multivorans</name>
    <dbReference type="NCBI Taxonomy" id="937251"/>
    <lineage>
        <taxon>Bacteria</taxon>
        <taxon>Bacillati</taxon>
        <taxon>Bacillota</taxon>
        <taxon>Clostridia</taxon>
        <taxon>Eubacteriales</taxon>
        <taxon>Clostridiaceae</taxon>
        <taxon>Youngiibacter</taxon>
    </lineage>
</organism>
<dbReference type="SUPFAM" id="SSF53927">
    <property type="entry name" value="Cytidine deaminase-like"/>
    <property type="match status" value="1"/>
</dbReference>
<dbReference type="Proteomes" id="UP001519271">
    <property type="component" value="Unassembled WGS sequence"/>
</dbReference>
<keyword evidence="2" id="KW-1185">Reference proteome</keyword>
<dbReference type="InterPro" id="IPR016193">
    <property type="entry name" value="Cytidine_deaminase-like"/>
</dbReference>
<protein>
    <recommendedName>
        <fullName evidence="3">DUF1893 domain-containing protein</fullName>
    </recommendedName>
</protein>
<reference evidence="1 2" key="1">
    <citation type="submission" date="2021-03" db="EMBL/GenBank/DDBJ databases">
        <title>Genomic Encyclopedia of Type Strains, Phase IV (KMG-IV): sequencing the most valuable type-strain genomes for metagenomic binning, comparative biology and taxonomic classification.</title>
        <authorList>
            <person name="Goeker M."/>
        </authorList>
    </citation>
    <scope>NUCLEOTIDE SEQUENCE [LARGE SCALE GENOMIC DNA]</scope>
    <source>
        <strain evidence="1 2">DSM 6139</strain>
    </source>
</reference>
<dbReference type="EMBL" id="JAGGKC010000010">
    <property type="protein sequence ID" value="MBP1918969.1"/>
    <property type="molecule type" value="Genomic_DNA"/>
</dbReference>
<dbReference type="Gene3D" id="3.40.140.30">
    <property type="entry name" value="Hypothetical protein TM1506"/>
    <property type="match status" value="1"/>
</dbReference>
<proteinExistence type="predicted"/>
<evidence type="ECO:0000313" key="1">
    <source>
        <dbReference type="EMBL" id="MBP1918969.1"/>
    </source>
</evidence>
<sequence>MNAGLAKELLEQHGAACIILRNDEIIFTHVGIGVKPLIAFMEKPLEERSGSLVLVDKVIGKAALLMAVKLGIKNIYTPLVSEEALDAAGVHGVTIEALETVPYIINRTNDGKCPLEQSVTGIYDPEAAFVKIKQAISELMKKAVTL</sequence>
<gene>
    <name evidence="1" type="ORF">J2Z34_001454</name>
</gene>
<comment type="caution">
    <text evidence="1">The sequence shown here is derived from an EMBL/GenBank/DDBJ whole genome shotgun (WGS) entry which is preliminary data.</text>
</comment>
<dbReference type="RefSeq" id="WP_209459189.1">
    <property type="nucleotide sequence ID" value="NZ_JAGGKC010000010.1"/>
</dbReference>
<dbReference type="Pfam" id="PF08973">
    <property type="entry name" value="TM1506"/>
    <property type="match status" value="1"/>
</dbReference>
<dbReference type="InterPro" id="IPR015067">
    <property type="entry name" value="DUF1893_TM1506-like"/>
</dbReference>
<name>A0ABS4G355_9CLOT</name>